<dbReference type="EnsemblPlants" id="evm.model.02.892">
    <property type="protein sequence ID" value="cds.evm.model.02.892"/>
    <property type="gene ID" value="evm.TU.02.892"/>
</dbReference>
<dbReference type="EMBL" id="UZAU01000140">
    <property type="status" value="NOT_ANNOTATED_CDS"/>
    <property type="molecule type" value="Genomic_DNA"/>
</dbReference>
<dbReference type="Gramene" id="evm.model.02.892">
    <property type="protein sequence ID" value="cds.evm.model.02.892"/>
    <property type="gene ID" value="evm.TU.02.892"/>
</dbReference>
<feature type="compositionally biased region" description="Basic residues" evidence="1">
    <location>
        <begin position="135"/>
        <end position="144"/>
    </location>
</feature>
<feature type="region of interest" description="Disordered" evidence="1">
    <location>
        <begin position="103"/>
        <end position="144"/>
    </location>
</feature>
<feature type="compositionally biased region" description="Polar residues" evidence="1">
    <location>
        <begin position="116"/>
        <end position="125"/>
    </location>
</feature>
<evidence type="ECO:0000313" key="2">
    <source>
        <dbReference type="EnsemblPlants" id="cds.evm.model.02.892"/>
    </source>
</evidence>
<name>A0A803P334_CANSA</name>
<evidence type="ECO:0000256" key="1">
    <source>
        <dbReference type="SAM" id="MobiDB-lite"/>
    </source>
</evidence>
<dbReference type="Proteomes" id="UP000596661">
    <property type="component" value="Chromosome 2"/>
</dbReference>
<dbReference type="AlphaFoldDB" id="A0A803P334"/>
<organism evidence="2 3">
    <name type="scientific">Cannabis sativa</name>
    <name type="common">Hemp</name>
    <name type="synonym">Marijuana</name>
    <dbReference type="NCBI Taxonomy" id="3483"/>
    <lineage>
        <taxon>Eukaryota</taxon>
        <taxon>Viridiplantae</taxon>
        <taxon>Streptophyta</taxon>
        <taxon>Embryophyta</taxon>
        <taxon>Tracheophyta</taxon>
        <taxon>Spermatophyta</taxon>
        <taxon>Magnoliopsida</taxon>
        <taxon>eudicotyledons</taxon>
        <taxon>Gunneridae</taxon>
        <taxon>Pentapetalae</taxon>
        <taxon>rosids</taxon>
        <taxon>fabids</taxon>
        <taxon>Rosales</taxon>
        <taxon>Cannabaceae</taxon>
        <taxon>Cannabis</taxon>
    </lineage>
</organism>
<keyword evidence="3" id="KW-1185">Reference proteome</keyword>
<reference evidence="2" key="1">
    <citation type="submission" date="2018-11" db="EMBL/GenBank/DDBJ databases">
        <authorList>
            <person name="Grassa J C."/>
        </authorList>
    </citation>
    <scope>NUCLEOTIDE SEQUENCE [LARGE SCALE GENOMIC DNA]</scope>
</reference>
<proteinExistence type="predicted"/>
<sequence length="144" mass="15735">MGGQSTTSVKLAVHNELPSIHGTLKLVAEGEGRQPLEDYIQQFLKAYDKTNSLNEDSRVMALAVKLKEMSSLWSDLCLKVVYTMNDFLDKADGFIKLEEDVTQAKGSIGGKKKSPDSQTPATKAQENGKKGGSNRGKRSKMVSQ</sequence>
<evidence type="ECO:0000313" key="3">
    <source>
        <dbReference type="Proteomes" id="UP000596661"/>
    </source>
</evidence>
<reference evidence="2" key="2">
    <citation type="submission" date="2021-03" db="UniProtKB">
        <authorList>
            <consortium name="EnsemblPlants"/>
        </authorList>
    </citation>
    <scope>IDENTIFICATION</scope>
</reference>
<protein>
    <submittedName>
        <fullName evidence="2">Uncharacterized protein</fullName>
    </submittedName>
</protein>
<accession>A0A803P334</accession>